<dbReference type="InterPro" id="IPR020825">
    <property type="entry name" value="Phe-tRNA_synthase-like_B3/B4"/>
</dbReference>
<protein>
    <submittedName>
        <fullName evidence="2">B3/4 domain protein</fullName>
    </submittedName>
</protein>
<dbReference type="Gene3D" id="3.50.40.10">
    <property type="entry name" value="Phenylalanyl-trna Synthetase, Chain B, domain 3"/>
    <property type="match status" value="1"/>
</dbReference>
<dbReference type="KEGG" id="faa:HMPREF0389_00914"/>
<dbReference type="eggNOG" id="COG3382">
    <property type="taxonomic scope" value="Bacteria"/>
</dbReference>
<name>D6GQD9_FILAD</name>
<dbReference type="GO" id="GO:0004826">
    <property type="term" value="F:phenylalanine-tRNA ligase activity"/>
    <property type="evidence" value="ECO:0007669"/>
    <property type="project" value="InterPro"/>
</dbReference>
<sequence>MSQFIAEESFWNLFPNATLGVVLLKGIKNDGEVPQELKALLSKSNREAEKFLVKDKFNENPIVANWRSAYQKFKTKKGARCSIEALLKRVEKENPVGSINPLVDIYNSASLQFGFPCGAEDMDAFVGDLKLGITSGGDEFYLIGDTESSPTLEGELCYRDEQGAVCRCFNWRDGERTMITGNTTNAFLIMENVEEGRENELKQAISMIVEYAEKYLSATVETFFVTAENPSILL</sequence>
<proteinExistence type="predicted"/>
<dbReference type="InterPro" id="IPR005146">
    <property type="entry name" value="B3/B4_tRNA-bd"/>
</dbReference>
<dbReference type="OrthoDB" id="276580at2"/>
<dbReference type="PANTHER" id="PTHR39209">
    <property type="match status" value="1"/>
</dbReference>
<dbReference type="EMBL" id="CP002390">
    <property type="protein sequence ID" value="EFE28992.1"/>
    <property type="molecule type" value="Genomic_DNA"/>
</dbReference>
<organism evidence="2 3">
    <name type="scientific">Filifactor alocis (strain ATCC 35896 / CCUG 47790 / D40 B5)</name>
    <name type="common">Fusobacterium alocis</name>
    <dbReference type="NCBI Taxonomy" id="546269"/>
    <lineage>
        <taxon>Bacteria</taxon>
        <taxon>Bacillati</taxon>
        <taxon>Bacillota</taxon>
        <taxon>Clostridia</taxon>
        <taxon>Peptostreptococcales</taxon>
        <taxon>Filifactoraceae</taxon>
        <taxon>Filifactor</taxon>
    </lineage>
</organism>
<evidence type="ECO:0000259" key="1">
    <source>
        <dbReference type="SMART" id="SM00873"/>
    </source>
</evidence>
<reference evidence="3" key="1">
    <citation type="submission" date="2010-12" db="EMBL/GenBank/DDBJ databases">
        <title>The genome sequence of Filifactor alocis strain ATCC 35896.</title>
        <authorList>
            <consortium name="The Broad Institute Genome Sequencing Platform"/>
            <person name="Ward D."/>
            <person name="Earl A."/>
            <person name="Feldgarden M."/>
            <person name="Young S.K."/>
            <person name="Gargeya S."/>
            <person name="Zeng Q."/>
            <person name="Alvarado L."/>
            <person name="Berlin A."/>
            <person name="Bochicchio J."/>
            <person name="Chapman S.B."/>
            <person name="Chen Z."/>
            <person name="Freedman E."/>
            <person name="Gellesch M."/>
            <person name="Goldberg J."/>
            <person name="Griggs A."/>
            <person name="Gujja S."/>
            <person name="Heilman E."/>
            <person name="Heiman D."/>
            <person name="Howarth C."/>
            <person name="Mehta T."/>
            <person name="Neiman D."/>
            <person name="Pearson M."/>
            <person name="Roberts A."/>
            <person name="Saif S."/>
            <person name="Shea T."/>
            <person name="Shenoy N."/>
            <person name="Sisk P."/>
            <person name="Stolte C."/>
            <person name="Sykes S."/>
            <person name="White J."/>
            <person name="Yandava C."/>
            <person name="Izard J."/>
            <person name="Blanton J.M."/>
            <person name="Baranova O.V."/>
            <person name="Tanner A.C."/>
            <person name="Dewhirst F.E."/>
            <person name="Haas B."/>
            <person name="Nusbaum C."/>
            <person name="Birren B."/>
        </authorList>
    </citation>
    <scope>NUCLEOTIDE SEQUENCE [LARGE SCALE GENOMIC DNA]</scope>
    <source>
        <strain evidence="3">ATCC 35896 / D40 B5</strain>
    </source>
</reference>
<dbReference type="PANTHER" id="PTHR39209:SF2">
    <property type="entry name" value="CYTOPLASMIC PROTEIN"/>
    <property type="match status" value="1"/>
</dbReference>
<gene>
    <name evidence="2" type="ordered locus">HMPREF0389_00914</name>
</gene>
<dbReference type="AlphaFoldDB" id="D6GQD9"/>
<accession>D6GQD9</accession>
<dbReference type="STRING" id="546269.HMPREF0389_00914"/>
<evidence type="ECO:0000313" key="3">
    <source>
        <dbReference type="Proteomes" id="UP000007468"/>
    </source>
</evidence>
<dbReference type="SMART" id="SM00873">
    <property type="entry name" value="B3_4"/>
    <property type="match status" value="1"/>
</dbReference>
<dbReference type="Proteomes" id="UP000007468">
    <property type="component" value="Chromosome"/>
</dbReference>
<dbReference type="RefSeq" id="WP_014262906.1">
    <property type="nucleotide sequence ID" value="NC_016630.1"/>
</dbReference>
<keyword evidence="3" id="KW-1185">Reference proteome</keyword>
<dbReference type="Pfam" id="PF03483">
    <property type="entry name" value="B3_4"/>
    <property type="match status" value="1"/>
</dbReference>
<evidence type="ECO:0000313" key="2">
    <source>
        <dbReference type="EMBL" id="EFE28992.1"/>
    </source>
</evidence>
<feature type="domain" description="B3/B4 tRNA-binding" evidence="1">
    <location>
        <begin position="64"/>
        <end position="213"/>
    </location>
</feature>
<dbReference type="PATRIC" id="fig|546269.5.peg.1416"/>
<dbReference type="GO" id="GO:0003723">
    <property type="term" value="F:RNA binding"/>
    <property type="evidence" value="ECO:0007669"/>
    <property type="project" value="InterPro"/>
</dbReference>
<dbReference type="SUPFAM" id="SSF56037">
    <property type="entry name" value="PheT/TilS domain"/>
    <property type="match status" value="1"/>
</dbReference>